<keyword evidence="4" id="KW-1185">Reference proteome</keyword>
<keyword evidence="2" id="KW-0472">Membrane</keyword>
<evidence type="ECO:0000313" key="4">
    <source>
        <dbReference type="Proteomes" id="UP000005239"/>
    </source>
</evidence>
<sequence>MFDKYTKLDLHEQHMPSWQDHLLNMAAEIAVDPEKLRLAVAFSAITAAATLTAAFWAGQLSAEIFPPRKDRRRKVNQPNDISSQSMLKKKLNTWDENSSLLVG</sequence>
<feature type="transmembrane region" description="Helical" evidence="2">
    <location>
        <begin position="38"/>
        <end position="65"/>
    </location>
</feature>
<organism evidence="3 4">
    <name type="scientific">Pristionchus pacificus</name>
    <name type="common">Parasitic nematode worm</name>
    <dbReference type="NCBI Taxonomy" id="54126"/>
    <lineage>
        <taxon>Eukaryota</taxon>
        <taxon>Metazoa</taxon>
        <taxon>Ecdysozoa</taxon>
        <taxon>Nematoda</taxon>
        <taxon>Chromadorea</taxon>
        <taxon>Rhabditida</taxon>
        <taxon>Rhabditina</taxon>
        <taxon>Diplogasteromorpha</taxon>
        <taxon>Diplogasteroidea</taxon>
        <taxon>Neodiplogasteridae</taxon>
        <taxon>Pristionchus</taxon>
    </lineage>
</organism>
<keyword evidence="2" id="KW-1133">Transmembrane helix</keyword>
<dbReference type="EnsemblMetazoa" id="PPA40963.1">
    <property type="protein sequence ID" value="PPA40963.1"/>
    <property type="gene ID" value="WBGene00279332"/>
</dbReference>
<evidence type="ECO:0000256" key="2">
    <source>
        <dbReference type="SAM" id="Phobius"/>
    </source>
</evidence>
<gene>
    <name evidence="3" type="primary">WBGene00279332</name>
</gene>
<keyword evidence="2" id="KW-0812">Transmembrane</keyword>
<evidence type="ECO:0000256" key="1">
    <source>
        <dbReference type="SAM" id="MobiDB-lite"/>
    </source>
</evidence>
<feature type="region of interest" description="Disordered" evidence="1">
    <location>
        <begin position="68"/>
        <end position="88"/>
    </location>
</feature>
<accession>A0A8R1YY98</accession>
<name>A0A2A6CNM2_PRIPA</name>
<dbReference type="Proteomes" id="UP000005239">
    <property type="component" value="Unassembled WGS sequence"/>
</dbReference>
<dbReference type="AlphaFoldDB" id="A0A2A6CNM2"/>
<accession>A0A2A6CNM2</accession>
<reference evidence="3" key="2">
    <citation type="submission" date="2022-06" db="UniProtKB">
        <authorList>
            <consortium name="EnsemblMetazoa"/>
        </authorList>
    </citation>
    <scope>IDENTIFICATION</scope>
    <source>
        <strain evidence="3">PS312</strain>
    </source>
</reference>
<protein>
    <submittedName>
        <fullName evidence="3">Uncharacterized protein</fullName>
    </submittedName>
</protein>
<feature type="compositionally biased region" description="Polar residues" evidence="1">
    <location>
        <begin position="76"/>
        <end position="86"/>
    </location>
</feature>
<reference evidence="4" key="1">
    <citation type="journal article" date="2008" name="Nat. Genet.">
        <title>The Pristionchus pacificus genome provides a unique perspective on nematode lifestyle and parasitism.</title>
        <authorList>
            <person name="Dieterich C."/>
            <person name="Clifton S.W."/>
            <person name="Schuster L.N."/>
            <person name="Chinwalla A."/>
            <person name="Delehaunty K."/>
            <person name="Dinkelacker I."/>
            <person name="Fulton L."/>
            <person name="Fulton R."/>
            <person name="Godfrey J."/>
            <person name="Minx P."/>
            <person name="Mitreva M."/>
            <person name="Roeseler W."/>
            <person name="Tian H."/>
            <person name="Witte H."/>
            <person name="Yang S.P."/>
            <person name="Wilson R.K."/>
            <person name="Sommer R.J."/>
        </authorList>
    </citation>
    <scope>NUCLEOTIDE SEQUENCE [LARGE SCALE GENOMIC DNA]</scope>
    <source>
        <strain evidence="4">PS312</strain>
    </source>
</reference>
<proteinExistence type="predicted"/>
<evidence type="ECO:0000313" key="3">
    <source>
        <dbReference type="EnsemblMetazoa" id="PPA40963.1"/>
    </source>
</evidence>